<evidence type="ECO:0000259" key="2">
    <source>
        <dbReference type="Pfam" id="PF22041"/>
    </source>
</evidence>
<dbReference type="RefSeq" id="XP_013322606.1">
    <property type="nucleotide sequence ID" value="XM_013467152.1"/>
</dbReference>
<dbReference type="GeneID" id="25323983"/>
<dbReference type="EMBL" id="KN847317">
    <property type="protein sequence ID" value="KIW62022.1"/>
    <property type="molecule type" value="Genomic_DNA"/>
</dbReference>
<dbReference type="Gene3D" id="1.20.1050.10">
    <property type="match status" value="1"/>
</dbReference>
<evidence type="ECO:0000259" key="1">
    <source>
        <dbReference type="Pfam" id="PF13409"/>
    </source>
</evidence>
<dbReference type="SUPFAM" id="SSF52833">
    <property type="entry name" value="Thioredoxin-like"/>
    <property type="match status" value="1"/>
</dbReference>
<evidence type="ECO:0000313" key="3">
    <source>
        <dbReference type="EMBL" id="KIW62022.1"/>
    </source>
</evidence>
<feature type="domain" description="Glutathione S-transferase UstS-like C-terminal" evidence="2">
    <location>
        <begin position="122"/>
        <end position="214"/>
    </location>
</feature>
<protein>
    <submittedName>
        <fullName evidence="3">Uncharacterized protein</fullName>
    </submittedName>
</protein>
<evidence type="ECO:0000313" key="4">
    <source>
        <dbReference type="Proteomes" id="UP000054342"/>
    </source>
</evidence>
<sequence>MPPQIILYDLPSRPPRRCWSLNPWKTRMLLNYKQLDYQTAWVEYPDVEALIKPHLPPNAAGISYTIPTVQLPSGEWVMDSRTIAKRLEQLYPEPPLNIALDPYLAEIEDLADRTAQIVSPDFIPKIAKRVLGERSLGYWHRTREEWFMGQKLDKVAAEKGGPQVYREAAPLVARVTELLERNRAGPYFQGRIISYTDFIWASFLHFFEKLGGDSLEVLIGPNKESHLALLEACRPWLARYDH</sequence>
<dbReference type="InterPro" id="IPR054416">
    <property type="entry name" value="GST_UstS-like_C"/>
</dbReference>
<dbReference type="Proteomes" id="UP000054342">
    <property type="component" value="Unassembled WGS sequence"/>
</dbReference>
<dbReference type="AlphaFoldDB" id="A0A0D2DIB6"/>
<dbReference type="HOGENOM" id="CLU_011226_4_3_1"/>
<dbReference type="Pfam" id="PF13409">
    <property type="entry name" value="GST_N_2"/>
    <property type="match status" value="1"/>
</dbReference>
<dbReference type="OrthoDB" id="4951845at2759"/>
<dbReference type="CDD" id="cd03038">
    <property type="entry name" value="GST_N_etherase_LigE"/>
    <property type="match status" value="1"/>
</dbReference>
<dbReference type="Pfam" id="PF22041">
    <property type="entry name" value="GST_C_7"/>
    <property type="match status" value="1"/>
</dbReference>
<dbReference type="InterPro" id="IPR036249">
    <property type="entry name" value="Thioredoxin-like_sf"/>
</dbReference>
<dbReference type="Gene3D" id="3.40.30.10">
    <property type="entry name" value="Glutaredoxin"/>
    <property type="match status" value="1"/>
</dbReference>
<keyword evidence="4" id="KW-1185">Reference proteome</keyword>
<dbReference type="STRING" id="348802.A0A0D2DIB6"/>
<name>A0A0D2DIB6_9EURO</name>
<gene>
    <name evidence="3" type="ORF">PV05_02075</name>
</gene>
<feature type="domain" description="GST N-terminal" evidence="1">
    <location>
        <begin position="19"/>
        <end position="89"/>
    </location>
</feature>
<accession>A0A0D2DIB6</accession>
<proteinExistence type="predicted"/>
<dbReference type="InterPro" id="IPR004045">
    <property type="entry name" value="Glutathione_S-Trfase_N"/>
</dbReference>
<reference evidence="3 4" key="1">
    <citation type="submission" date="2015-01" db="EMBL/GenBank/DDBJ databases">
        <title>The Genome Sequence of Exophiala xenobiotica CBS118157.</title>
        <authorList>
            <consortium name="The Broad Institute Genomics Platform"/>
            <person name="Cuomo C."/>
            <person name="de Hoog S."/>
            <person name="Gorbushina A."/>
            <person name="Stielow B."/>
            <person name="Teixiera M."/>
            <person name="Abouelleil A."/>
            <person name="Chapman S.B."/>
            <person name="Priest M."/>
            <person name="Young S.K."/>
            <person name="Wortman J."/>
            <person name="Nusbaum C."/>
            <person name="Birren B."/>
        </authorList>
    </citation>
    <scope>NUCLEOTIDE SEQUENCE [LARGE SCALE GENOMIC DNA]</scope>
    <source>
        <strain evidence="3 4">CBS 118157</strain>
    </source>
</reference>
<organism evidence="3 4">
    <name type="scientific">Exophiala xenobiotica</name>
    <dbReference type="NCBI Taxonomy" id="348802"/>
    <lineage>
        <taxon>Eukaryota</taxon>
        <taxon>Fungi</taxon>
        <taxon>Dikarya</taxon>
        <taxon>Ascomycota</taxon>
        <taxon>Pezizomycotina</taxon>
        <taxon>Eurotiomycetes</taxon>
        <taxon>Chaetothyriomycetidae</taxon>
        <taxon>Chaetothyriales</taxon>
        <taxon>Herpotrichiellaceae</taxon>
        <taxon>Exophiala</taxon>
    </lineage>
</organism>